<keyword evidence="1" id="KW-0472">Membrane</keyword>
<dbReference type="Proteomes" id="UP000280842">
    <property type="component" value="Unassembled WGS sequence"/>
</dbReference>
<evidence type="ECO:0000256" key="1">
    <source>
        <dbReference type="SAM" id="Phobius"/>
    </source>
</evidence>
<protein>
    <submittedName>
        <fullName evidence="2">Uncharacterized protein</fullName>
    </submittedName>
</protein>
<evidence type="ECO:0000313" key="3">
    <source>
        <dbReference type="Proteomes" id="UP000280842"/>
    </source>
</evidence>
<evidence type="ECO:0000313" key="2">
    <source>
        <dbReference type="EMBL" id="RMA93243.1"/>
    </source>
</evidence>
<accession>A0A3M0B791</accession>
<keyword evidence="1" id="KW-0812">Transmembrane</keyword>
<organism evidence="2 3">
    <name type="scientific">Hydrogenothermus marinus</name>
    <dbReference type="NCBI Taxonomy" id="133270"/>
    <lineage>
        <taxon>Bacteria</taxon>
        <taxon>Pseudomonadati</taxon>
        <taxon>Aquificota</taxon>
        <taxon>Aquificia</taxon>
        <taxon>Aquificales</taxon>
        <taxon>Hydrogenothermaceae</taxon>
        <taxon>Hydrogenothermus</taxon>
    </lineage>
</organism>
<feature type="transmembrane region" description="Helical" evidence="1">
    <location>
        <begin position="6"/>
        <end position="28"/>
    </location>
</feature>
<keyword evidence="1" id="KW-1133">Transmembrane helix</keyword>
<sequence>MGGPWEAFIIMTIFAIVTAVLAFVAGALKKGEE</sequence>
<comment type="caution">
    <text evidence="2">The sequence shown here is derived from an EMBL/GenBank/DDBJ whole genome shotgun (WGS) entry which is preliminary data.</text>
</comment>
<name>A0A3M0B791_9AQUI</name>
<gene>
    <name evidence="2" type="ORF">CLV39_1304</name>
</gene>
<proteinExistence type="predicted"/>
<dbReference type="EMBL" id="REFO01000013">
    <property type="protein sequence ID" value="RMA93243.1"/>
    <property type="molecule type" value="Genomic_DNA"/>
</dbReference>
<keyword evidence="3" id="KW-1185">Reference proteome</keyword>
<reference evidence="2 3" key="1">
    <citation type="submission" date="2018-10" db="EMBL/GenBank/DDBJ databases">
        <title>Genomic Encyclopedia of Archaeal and Bacterial Type Strains, Phase II (KMG-II): from individual species to whole genera.</title>
        <authorList>
            <person name="Goeker M."/>
        </authorList>
    </citation>
    <scope>NUCLEOTIDE SEQUENCE [LARGE SCALE GENOMIC DNA]</scope>
    <source>
        <strain evidence="2 3">VM1</strain>
    </source>
</reference>
<dbReference type="AlphaFoldDB" id="A0A3M0B791"/>